<feature type="transmembrane region" description="Helical" evidence="10">
    <location>
        <begin position="6"/>
        <end position="22"/>
    </location>
</feature>
<reference evidence="12" key="1">
    <citation type="submission" date="2016-10" db="EMBL/GenBank/DDBJ databases">
        <authorList>
            <person name="Varghese N."/>
            <person name="Submissions S."/>
        </authorList>
    </citation>
    <scope>NUCLEOTIDE SEQUENCE [LARGE SCALE GENOMIC DNA]</scope>
    <source>
        <strain evidence="12">CGMCC 1.10369</strain>
    </source>
</reference>
<dbReference type="GO" id="GO:0005940">
    <property type="term" value="C:septin ring"/>
    <property type="evidence" value="ECO:0007669"/>
    <property type="project" value="InterPro"/>
</dbReference>
<keyword evidence="3 10" id="KW-0812">Transmembrane</keyword>
<evidence type="ECO:0000256" key="2">
    <source>
        <dbReference type="ARBA" id="ARBA00022618"/>
    </source>
</evidence>
<dbReference type="STRING" id="745820.SAMN04488053_10222"/>
<evidence type="ECO:0000313" key="11">
    <source>
        <dbReference type="EMBL" id="SDN54809.1"/>
    </source>
</evidence>
<keyword evidence="12" id="KW-1185">Reference proteome</keyword>
<feature type="coiled-coil region" evidence="9">
    <location>
        <begin position="250"/>
        <end position="296"/>
    </location>
</feature>
<keyword evidence="8" id="KW-0131">Cell cycle</keyword>
<evidence type="ECO:0000256" key="7">
    <source>
        <dbReference type="ARBA" id="ARBA00023210"/>
    </source>
</evidence>
<evidence type="ECO:0000256" key="4">
    <source>
        <dbReference type="ARBA" id="ARBA00022989"/>
    </source>
</evidence>
<organism evidence="11 12">
    <name type="scientific">Alkalicoccus daliensis</name>
    <dbReference type="NCBI Taxonomy" id="745820"/>
    <lineage>
        <taxon>Bacteria</taxon>
        <taxon>Bacillati</taxon>
        <taxon>Bacillota</taxon>
        <taxon>Bacilli</taxon>
        <taxon>Bacillales</taxon>
        <taxon>Bacillaceae</taxon>
        <taxon>Alkalicoccus</taxon>
    </lineage>
</organism>
<dbReference type="EMBL" id="FNIL01000002">
    <property type="protein sequence ID" value="SDN54809.1"/>
    <property type="molecule type" value="Genomic_DNA"/>
</dbReference>
<name>A0A1H0CAB1_9BACI</name>
<evidence type="ECO:0000256" key="1">
    <source>
        <dbReference type="ARBA" id="ARBA00004162"/>
    </source>
</evidence>
<dbReference type="RefSeq" id="WP_090841146.1">
    <property type="nucleotide sequence ID" value="NZ_FNIL01000002.1"/>
</dbReference>
<dbReference type="OrthoDB" id="1654473at2"/>
<dbReference type="GO" id="GO:0000917">
    <property type="term" value="P:division septum assembly"/>
    <property type="evidence" value="ECO:0007669"/>
    <property type="project" value="UniProtKB-KW"/>
</dbReference>
<comment type="subcellular location">
    <subcellularLocation>
        <location evidence="1">Cell membrane</location>
        <topology evidence="1">Single-pass membrane protein</topology>
    </subcellularLocation>
</comment>
<evidence type="ECO:0000256" key="6">
    <source>
        <dbReference type="ARBA" id="ARBA00023136"/>
    </source>
</evidence>
<accession>A0A1H0CAB1</accession>
<feature type="coiled-coil region" evidence="9">
    <location>
        <begin position="470"/>
        <end position="497"/>
    </location>
</feature>
<keyword evidence="7" id="KW-0717">Septation</keyword>
<dbReference type="AlphaFoldDB" id="A0A1H0CAB1"/>
<evidence type="ECO:0000256" key="3">
    <source>
        <dbReference type="ARBA" id="ARBA00022692"/>
    </source>
</evidence>
<keyword evidence="5 9" id="KW-0175">Coiled coil</keyword>
<keyword evidence="6 10" id="KW-0472">Membrane</keyword>
<sequence>MSYVIYSIIALLIIGIIYGTWARKQIYRDVDRLGIRKVELMNRPVTEELSRMKSLKLSGETEERFEEWRTEWDQLVTVQLPDIEEKLFDIEELANRYRFPRAKQEITNAGQALDEIEAHIDHLIKEVHELVHSEEQNRHDIDRLQEFYEETKKKLWVQKGTLGTAAGEIDASLKETVKSFEDFHELTEEGNYFQAREALIQVRESLEKINHWIDEIPSKLLQVSRDLPAQVRELENGILEMKRTGFAMDLFNFEEVIQELRNELETALKDLRELRVEEAKEKTLKVEETLAAVYEELEQEALSKNEVEKALDVDGKRLHIIADRLQLLQEELDAVKASYRLSEENEKEVEAYLDHWKELSASFAVMETAAREGGQTYTITSVQLKEWEEQVEGLEQAMEETKGNFDHLRQDERSAADKVIERRRFLRNLKRKLKLSTLPKVPQLTKELIIEAEKKLSHAEKVLEEVPLVMEDVRSAVSEAEEEVDKAENAVEKILADGKLAEKVIQYGNRYRSRNDHVNILLLQAEDKFRQGYYEEALEQSVEAVEKVDKNVLERMQQEVDK</sequence>
<evidence type="ECO:0000256" key="5">
    <source>
        <dbReference type="ARBA" id="ARBA00023054"/>
    </source>
</evidence>
<keyword evidence="2" id="KW-0132">Cell division</keyword>
<dbReference type="GO" id="GO:0000921">
    <property type="term" value="P:septin ring assembly"/>
    <property type="evidence" value="ECO:0007669"/>
    <property type="project" value="InterPro"/>
</dbReference>
<keyword evidence="4 10" id="KW-1133">Transmembrane helix</keyword>
<dbReference type="Proteomes" id="UP000198778">
    <property type="component" value="Unassembled WGS sequence"/>
</dbReference>
<evidence type="ECO:0000313" key="12">
    <source>
        <dbReference type="Proteomes" id="UP000198778"/>
    </source>
</evidence>
<feature type="coiled-coil region" evidence="9">
    <location>
        <begin position="377"/>
        <end position="411"/>
    </location>
</feature>
<dbReference type="GO" id="GO:0005886">
    <property type="term" value="C:plasma membrane"/>
    <property type="evidence" value="ECO:0007669"/>
    <property type="project" value="UniProtKB-SubCell"/>
</dbReference>
<dbReference type="InterPro" id="IPR010379">
    <property type="entry name" value="EzrA"/>
</dbReference>
<protein>
    <submittedName>
        <fullName evidence="11">Septation ring formation regulator</fullName>
    </submittedName>
</protein>
<dbReference type="Pfam" id="PF06160">
    <property type="entry name" value="EzrA"/>
    <property type="match status" value="1"/>
</dbReference>
<proteinExistence type="predicted"/>
<evidence type="ECO:0000256" key="10">
    <source>
        <dbReference type="SAM" id="Phobius"/>
    </source>
</evidence>
<evidence type="ECO:0000256" key="9">
    <source>
        <dbReference type="SAM" id="Coils"/>
    </source>
</evidence>
<gene>
    <name evidence="11" type="ORF">SAMN04488053_10222</name>
</gene>
<evidence type="ECO:0000256" key="8">
    <source>
        <dbReference type="ARBA" id="ARBA00023306"/>
    </source>
</evidence>